<organism evidence="18 19">
    <name type="scientific">Rhodoferax antarcticus ANT.BR</name>
    <dbReference type="NCBI Taxonomy" id="1111071"/>
    <lineage>
        <taxon>Bacteria</taxon>
        <taxon>Pseudomonadati</taxon>
        <taxon>Pseudomonadota</taxon>
        <taxon>Betaproteobacteria</taxon>
        <taxon>Burkholderiales</taxon>
        <taxon>Comamonadaceae</taxon>
        <taxon>Rhodoferax</taxon>
    </lineage>
</organism>
<feature type="active site" evidence="12">
    <location>
        <position position="1385"/>
    </location>
</feature>
<dbReference type="EMBL" id="MSYM01000013">
    <property type="protein sequence ID" value="OLP06493.1"/>
    <property type="molecule type" value="Genomic_DNA"/>
</dbReference>
<dbReference type="STRING" id="81479.RA876_07730"/>
<sequence>MTLQITYFEGGSALSAFRVQQLLPQLQAVHERINGVAARFVHLVASDAAPSAQLQQQLAALLTYGDPYTGASDGALIVVTPRFGTVSPWASKATDIAHNCGLPVHRAERVVEYRVTLKSGLLSKPTLSTEQLAKVANLLHDRMTESAMFERAQALGLFTELQPAPMAHVDVIQGGKAALLAANTEFGLALADDEMDYLVNAFTQLQRNPTDVELMMFAQANSEHCRHKIFNAEFTIDGVAQPHSLFGMIRHTHQTNPQHMLVAYSDNASVMTGAQIERFSAKSASSPSGISAASYEKESALQHILMKVETHNHPTAISPFPGAATGAGGEIRDEGATGRGSKPKAGLTGFTVSKLWGGTYGKPDHIASPLQIMIDGPLGGAAFNNEFGRPNLLGYFREYEQSVTSDVDTMQRGYHKPIMIAGGLGVIDATQTHKIEFPAGSLLIQLGGPGMRIGMGGSAASSMTSGANAAHLDFDSVQRGNPEIQRRAQEVINQCWLQGTGGGPAGRGNPILAIHDVGAGGLSNAFPELTNDAQRGALFDLRSVPLEESGMAPKEIWSNESQERYVLAIAPDSLAQFKALCERERCPFAVVGVATEARDLIVGDVDLSLPKAPDGQDGARRAGPPQASAAPSGGREDTPVPNVGAETRRAGPPQASAAPSGGSAVHTVTSVGVAVDMPMNVLLGKPPKMHRDVKTVARKFAPVNLTDVTLQQVAIDVLAHPTVASKRFLVTIGDRTVGGLTHRDQMVGPWQVPVADVAVTLADFKGFAGEAMAMGERTPLASVNAPASGRMAVAEAITNLLAAPIELDRVKLSANWMAACGEPGEDAALYETVKAVGLELCPALGISIPVGKDSLSMRTQWTESTSPSGSGGEAKKVTSPVSLIITAFATLADVRGTLTPQLNATDDTSLILIDLGHGQNRMGGSILAQTLGQMGDVVPDLDDAKDLINLVNAVNALRASGQILAYHDRSDGGLFAAACEMAFAGHVGVSLNVDMLVTEGDGISDSRMDVGDSKNWAGQVGARRTELTLKALFSEELGALIQVRTADRSAVIQTLREHGLSLHSHVIGKTRPADSAIQSGVGELQIWRDAKVIFSATLSDLHQVWDATSWKICQQRDNPACADAEHVSAGVAADTGMHVYMPNQALALMEQAQADIKSVAAPAILLARPKVAVLREQGVNSHVEMAYAFTEAGFEAFDVHMTDLQSGRANLADFKGLVACGGFSYGDTLGAGIGWARSITFSEALADQFKAFFGRTDTFGLGVCNGCQMFAELADIIPGAQDWPRFTTNQSERFEARLSMVEVLESPSLFFAGLAGSRLPIAVAHGEGYANFKHRGNAARAIAAMRFTDNQGAATEAYPFNPNGSPGGLTAVTTADGRFTAMMPHPERVLRNVQMSWTNQDVSAFSPWMQLWRNARRWVG</sequence>
<dbReference type="InterPro" id="IPR010073">
    <property type="entry name" value="PurL_large"/>
</dbReference>
<dbReference type="SUPFAM" id="SSF109736">
    <property type="entry name" value="FGAM synthase PurL, linker domain"/>
    <property type="match status" value="1"/>
</dbReference>
<feature type="binding site" evidence="12">
    <location>
        <position position="968"/>
    </location>
    <ligand>
        <name>Mg(2+)</name>
        <dbReference type="ChEBI" id="CHEBI:18420"/>
    </ligand>
</feature>
<keyword evidence="8 12" id="KW-0067">ATP-binding</keyword>
<keyword evidence="7 12" id="KW-0658">Purine biosynthesis</keyword>
<evidence type="ECO:0000256" key="12">
    <source>
        <dbReference type="HAMAP-Rule" id="MF_00419"/>
    </source>
</evidence>
<name>A0A1Q8YEN1_9BURK</name>
<reference evidence="18 19" key="1">
    <citation type="submission" date="2017-01" db="EMBL/GenBank/DDBJ databases">
        <title>Genome sequence of Rhodoferax antarcticus ANT.BR, a psychrophilic purple nonsulfur bacterium from an Antarctic microbial mat.</title>
        <authorList>
            <person name="Baker J."/>
            <person name="Riester C."/>
            <person name="Skinner B."/>
            <person name="Newell A."/>
            <person name="Swingley W."/>
            <person name="Madigan M."/>
            <person name="Jung D."/>
            <person name="Asao M."/>
            <person name="Chen M."/>
            <person name="Loughlin P."/>
            <person name="Pan H."/>
            <person name="Lin S."/>
            <person name="Li N."/>
            <person name="Shaw J."/>
            <person name="Prado M."/>
            <person name="Sherman C."/>
            <person name="Li X."/>
            <person name="Tang J."/>
            <person name="Blankenship R."/>
            <person name="Zhao T."/>
            <person name="Touchman J."/>
            <person name="Sattley M."/>
        </authorList>
    </citation>
    <scope>NUCLEOTIDE SEQUENCE [LARGE SCALE GENOMIC DNA]</scope>
    <source>
        <strain evidence="18 19">ANT.BR</strain>
    </source>
</reference>
<feature type="active site" evidence="12">
    <location>
        <position position="1387"/>
    </location>
</feature>
<dbReference type="PANTHER" id="PTHR10099">
    <property type="entry name" value="PHOSPHORIBOSYLFORMYLGLYCINAMIDINE SYNTHASE"/>
    <property type="match status" value="1"/>
</dbReference>
<gene>
    <name evidence="12 18" type="primary">purL</name>
    <name evidence="18" type="ORF">BLL52_2729</name>
</gene>
<evidence type="ECO:0000259" key="15">
    <source>
        <dbReference type="Pfam" id="PF18072"/>
    </source>
</evidence>
<dbReference type="HAMAP" id="MF_00419">
    <property type="entry name" value="PurL_1"/>
    <property type="match status" value="1"/>
</dbReference>
<dbReference type="PANTHER" id="PTHR10099:SF1">
    <property type="entry name" value="PHOSPHORIBOSYLFORMYLGLYCINAMIDINE SYNTHASE"/>
    <property type="match status" value="1"/>
</dbReference>
<dbReference type="Pfam" id="PF02769">
    <property type="entry name" value="AIRS_C"/>
    <property type="match status" value="2"/>
</dbReference>
<dbReference type="SUPFAM" id="SSF52317">
    <property type="entry name" value="Class I glutamine amidotransferase-like"/>
    <property type="match status" value="1"/>
</dbReference>
<dbReference type="InterPro" id="IPR036676">
    <property type="entry name" value="PurM-like_C_sf"/>
</dbReference>
<dbReference type="Gene3D" id="1.10.8.750">
    <property type="entry name" value="Phosphoribosylformylglycinamidine synthase, linker domain"/>
    <property type="match status" value="1"/>
</dbReference>
<evidence type="ECO:0000256" key="9">
    <source>
        <dbReference type="ARBA" id="ARBA00022842"/>
    </source>
</evidence>
<dbReference type="GO" id="GO:0004642">
    <property type="term" value="F:phosphoribosylformylglycinamidine synthase activity"/>
    <property type="evidence" value="ECO:0007669"/>
    <property type="project" value="UniProtKB-UniRule"/>
</dbReference>
<keyword evidence="3 12" id="KW-0963">Cytoplasm</keyword>
<dbReference type="GO" id="GO:0046872">
    <property type="term" value="F:metal ion binding"/>
    <property type="evidence" value="ECO:0007669"/>
    <property type="project" value="UniProtKB-KW"/>
</dbReference>
<feature type="compositionally biased region" description="Low complexity" evidence="13">
    <location>
        <begin position="621"/>
        <end position="633"/>
    </location>
</feature>
<keyword evidence="19" id="KW-1185">Reference proteome</keyword>
<dbReference type="SUPFAM" id="SSF56042">
    <property type="entry name" value="PurM C-terminal domain-like"/>
    <property type="match status" value="2"/>
</dbReference>
<dbReference type="EC" id="6.3.5.3" evidence="12"/>
<comment type="pathway">
    <text evidence="1 12">Purine metabolism; IMP biosynthesis via de novo pathway; 5-amino-1-(5-phospho-D-ribosyl)imidazole from N(2)-formyl-N(1)-(5-phospho-D-ribosyl)glycinamide: step 1/2.</text>
</comment>
<keyword evidence="9 12" id="KW-0460">Magnesium</keyword>
<dbReference type="InterPro" id="IPR029062">
    <property type="entry name" value="Class_I_gatase-like"/>
</dbReference>
<evidence type="ECO:0000256" key="1">
    <source>
        <dbReference type="ARBA" id="ARBA00004920"/>
    </source>
</evidence>
<evidence type="ECO:0000259" key="16">
    <source>
        <dbReference type="Pfam" id="PF18076"/>
    </source>
</evidence>
<feature type="domain" description="Phosphoribosylformylglycinamidine synthase N-terminal" evidence="16">
    <location>
        <begin position="39"/>
        <end position="158"/>
    </location>
</feature>
<keyword evidence="5 12" id="KW-0479">Metal-binding</keyword>
<dbReference type="Gene3D" id="3.90.650.10">
    <property type="entry name" value="PurM-like C-terminal domain"/>
    <property type="match status" value="2"/>
</dbReference>
<dbReference type="InterPro" id="IPR036921">
    <property type="entry name" value="PurM-like_N_sf"/>
</dbReference>
<evidence type="ECO:0000256" key="8">
    <source>
        <dbReference type="ARBA" id="ARBA00022840"/>
    </source>
</evidence>
<dbReference type="SMART" id="SM01211">
    <property type="entry name" value="GATase_5"/>
    <property type="match status" value="1"/>
</dbReference>
<evidence type="ECO:0000256" key="2">
    <source>
        <dbReference type="ARBA" id="ARBA00008608"/>
    </source>
</evidence>
<dbReference type="RefSeq" id="WP_075586919.1">
    <property type="nucleotide sequence ID" value="NZ_MSYM01000013.1"/>
</dbReference>
<dbReference type="GO" id="GO:0005524">
    <property type="term" value="F:ATP binding"/>
    <property type="evidence" value="ECO:0007669"/>
    <property type="project" value="UniProtKB-UniRule"/>
</dbReference>
<comment type="caution">
    <text evidence="18">The sequence shown here is derived from an EMBL/GenBank/DDBJ whole genome shotgun (WGS) entry which is preliminary data.</text>
</comment>
<evidence type="ECO:0000256" key="13">
    <source>
        <dbReference type="SAM" id="MobiDB-lite"/>
    </source>
</evidence>
<feature type="domain" description="FGAR-AT PurM N-terminal-like" evidence="17">
    <location>
        <begin position="725"/>
        <end position="889"/>
    </location>
</feature>
<evidence type="ECO:0000259" key="14">
    <source>
        <dbReference type="Pfam" id="PF02769"/>
    </source>
</evidence>
<evidence type="ECO:0000256" key="6">
    <source>
        <dbReference type="ARBA" id="ARBA00022741"/>
    </source>
</evidence>
<feature type="region of interest" description="Disordered" evidence="13">
    <location>
        <begin position="609"/>
        <end position="664"/>
    </location>
</feature>
<feature type="compositionally biased region" description="Low complexity" evidence="13">
    <location>
        <begin position="650"/>
        <end position="664"/>
    </location>
</feature>
<evidence type="ECO:0000256" key="3">
    <source>
        <dbReference type="ARBA" id="ARBA00022490"/>
    </source>
</evidence>
<evidence type="ECO:0000256" key="10">
    <source>
        <dbReference type="ARBA" id="ARBA00022962"/>
    </source>
</evidence>
<evidence type="ECO:0000256" key="11">
    <source>
        <dbReference type="ARBA" id="ARBA00052585"/>
    </source>
</evidence>
<feature type="binding site" evidence="12">
    <location>
        <position position="970"/>
    </location>
    <ligand>
        <name>ATP</name>
        <dbReference type="ChEBI" id="CHEBI:30616"/>
    </ligand>
</feature>
<dbReference type="Gene3D" id="3.30.1330.10">
    <property type="entry name" value="PurM-like, N-terminal domain"/>
    <property type="match status" value="2"/>
</dbReference>
<comment type="catalytic activity">
    <reaction evidence="11 12">
        <text>N(2)-formyl-N(1)-(5-phospho-beta-D-ribosyl)glycinamide + L-glutamine + ATP + H2O = 2-formamido-N(1)-(5-O-phospho-beta-D-ribosyl)acetamidine + L-glutamate + ADP + phosphate + H(+)</text>
        <dbReference type="Rhea" id="RHEA:17129"/>
        <dbReference type="ChEBI" id="CHEBI:15377"/>
        <dbReference type="ChEBI" id="CHEBI:15378"/>
        <dbReference type="ChEBI" id="CHEBI:29985"/>
        <dbReference type="ChEBI" id="CHEBI:30616"/>
        <dbReference type="ChEBI" id="CHEBI:43474"/>
        <dbReference type="ChEBI" id="CHEBI:58359"/>
        <dbReference type="ChEBI" id="CHEBI:147286"/>
        <dbReference type="ChEBI" id="CHEBI:147287"/>
        <dbReference type="ChEBI" id="CHEBI:456216"/>
        <dbReference type="EC" id="6.3.5.3"/>
    </reaction>
</comment>
<dbReference type="GO" id="GO:0005737">
    <property type="term" value="C:cytoplasm"/>
    <property type="evidence" value="ECO:0007669"/>
    <property type="project" value="UniProtKB-SubCell"/>
</dbReference>
<feature type="domain" description="PurM-like C-terminal" evidence="14">
    <location>
        <begin position="921"/>
        <end position="1072"/>
    </location>
</feature>
<comment type="caution">
    <text evidence="12">Lacks conserved residue(s) required for the propagation of feature annotation.</text>
</comment>
<feature type="binding site" evidence="12">
    <location>
        <position position="799"/>
    </location>
    <ligand>
        <name>Mg(2+)</name>
        <dbReference type="ChEBI" id="CHEBI:18420"/>
    </ligand>
</feature>
<dbReference type="InterPro" id="IPR041609">
    <property type="entry name" value="PurL_linker"/>
</dbReference>
<evidence type="ECO:0000259" key="17">
    <source>
        <dbReference type="Pfam" id="PF22689"/>
    </source>
</evidence>
<feature type="active site" description="Nucleophile" evidence="12">
    <location>
        <position position="1264"/>
    </location>
</feature>
<dbReference type="InterPro" id="IPR010918">
    <property type="entry name" value="PurM-like_C_dom"/>
</dbReference>
<dbReference type="InterPro" id="IPR036604">
    <property type="entry name" value="PurS-like_sf"/>
</dbReference>
<evidence type="ECO:0000313" key="18">
    <source>
        <dbReference type="EMBL" id="OLP06493.1"/>
    </source>
</evidence>
<keyword evidence="10 12" id="KW-0315">Glutamine amidotransferase</keyword>
<evidence type="ECO:0000256" key="7">
    <source>
        <dbReference type="ARBA" id="ARBA00022755"/>
    </source>
</evidence>
<keyword evidence="6 12" id="KW-0547">Nucleotide-binding</keyword>
<dbReference type="NCBIfam" id="TIGR01735">
    <property type="entry name" value="FGAM_synt"/>
    <property type="match status" value="1"/>
</dbReference>
<feature type="binding site" evidence="12">
    <location>
        <position position="756"/>
    </location>
    <ligand>
        <name>Mg(2+)</name>
        <dbReference type="ChEBI" id="CHEBI:18420"/>
    </ligand>
</feature>
<feature type="binding site" evidence="12">
    <location>
        <begin position="322"/>
        <end position="333"/>
    </location>
    <ligand>
        <name>ATP</name>
        <dbReference type="ChEBI" id="CHEBI:30616"/>
    </ligand>
</feature>
<comment type="function">
    <text evidence="12">Phosphoribosylformylglycinamidine synthase involved in the purines biosynthetic pathway. Catalyzes the ATP-dependent conversion of formylglycinamide ribonucleotide (FGAR) and glutamine to yield formylglycinamidine ribonucleotide (FGAM) and glutamate.</text>
</comment>
<dbReference type="SUPFAM" id="SSF82697">
    <property type="entry name" value="PurS-like"/>
    <property type="match status" value="1"/>
</dbReference>
<dbReference type="FunFam" id="3.30.1330.10:FF:000005">
    <property type="entry name" value="Phosphoribosylformylglycinamidine synthase"/>
    <property type="match status" value="1"/>
</dbReference>
<proteinExistence type="inferred from homology"/>
<accession>A0A1Q8YEN1</accession>
<dbReference type="CDD" id="cd01740">
    <property type="entry name" value="GATase1_FGAR_AT"/>
    <property type="match status" value="1"/>
</dbReference>
<dbReference type="NCBIfam" id="NF003672">
    <property type="entry name" value="PRK05297.1"/>
    <property type="match status" value="1"/>
</dbReference>
<dbReference type="Gene3D" id="3.40.50.880">
    <property type="match status" value="1"/>
</dbReference>
<feature type="binding site" evidence="12">
    <location>
        <position position="795"/>
    </location>
    <ligand>
        <name>Mg(2+)</name>
        <dbReference type="ChEBI" id="CHEBI:18420"/>
    </ligand>
</feature>
<evidence type="ECO:0000256" key="5">
    <source>
        <dbReference type="ARBA" id="ARBA00022723"/>
    </source>
</evidence>
<dbReference type="Pfam" id="PF13507">
    <property type="entry name" value="GATase_5"/>
    <property type="match status" value="1"/>
</dbReference>
<dbReference type="InterPro" id="IPR040707">
    <property type="entry name" value="FGAR-AT_N"/>
</dbReference>
<comment type="similarity">
    <text evidence="2 12">In the N-terminal section; belongs to the FGAMS family.</text>
</comment>
<dbReference type="Pfam" id="PF22689">
    <property type="entry name" value="FGAR-AT_PurM_N-like"/>
    <property type="match status" value="1"/>
</dbReference>
<dbReference type="UniPathway" id="UPA00074">
    <property type="reaction ID" value="UER00128"/>
</dbReference>
<dbReference type="CDD" id="cd02203">
    <property type="entry name" value="PurL_repeat1"/>
    <property type="match status" value="1"/>
</dbReference>
<dbReference type="FunFam" id="3.40.50.880:FF:000008">
    <property type="entry name" value="Phosphoribosylformylglycinamidine synthase"/>
    <property type="match status" value="1"/>
</dbReference>
<dbReference type="PROSITE" id="PS51273">
    <property type="entry name" value="GATASE_TYPE_1"/>
    <property type="match status" value="1"/>
</dbReference>
<dbReference type="InterPro" id="IPR055181">
    <property type="entry name" value="FGAR-AT_PurM_N-like"/>
</dbReference>
<dbReference type="Pfam" id="PF18072">
    <property type="entry name" value="FGAR-AT_linker"/>
    <property type="match status" value="1"/>
</dbReference>
<evidence type="ECO:0000256" key="4">
    <source>
        <dbReference type="ARBA" id="ARBA00022598"/>
    </source>
</evidence>
<comment type="subcellular location">
    <subcellularLocation>
        <location evidence="12">Cytoplasm</location>
    </subcellularLocation>
</comment>
<evidence type="ECO:0000313" key="19">
    <source>
        <dbReference type="Proteomes" id="UP000185911"/>
    </source>
</evidence>
<dbReference type="SUPFAM" id="SSF55326">
    <property type="entry name" value="PurM N-terminal domain-like"/>
    <property type="match status" value="2"/>
</dbReference>
<dbReference type="GO" id="GO:0006189">
    <property type="term" value="P:'de novo' IMP biosynthetic process"/>
    <property type="evidence" value="ECO:0007669"/>
    <property type="project" value="UniProtKB-UniRule"/>
</dbReference>
<protein>
    <recommendedName>
        <fullName evidence="12">Phosphoribosylformylglycinamidine synthase</fullName>
        <shortName evidence="12">FGAM synthase</shortName>
        <shortName evidence="12">FGAMS</shortName>
        <ecNumber evidence="12">6.3.5.3</ecNumber>
    </recommendedName>
    <alternativeName>
        <fullName evidence="12">Formylglycinamide ribonucleotide amidotransferase</fullName>
        <shortName evidence="12">FGAR amidotransferase</shortName>
        <shortName evidence="12">FGAR-AT</shortName>
    </alternativeName>
</protein>
<keyword evidence="4 12" id="KW-0436">Ligase</keyword>
<feature type="domain" description="PurM-like C-terminal" evidence="14">
    <location>
        <begin position="439"/>
        <end position="602"/>
    </location>
</feature>
<comment type="subunit">
    <text evidence="12">Monomer.</text>
</comment>
<dbReference type="FunFam" id="1.10.8.750:FF:000002">
    <property type="entry name" value="Phosphoribosylformylglycinamidine synthase"/>
    <property type="match status" value="1"/>
</dbReference>
<dbReference type="CDD" id="cd02204">
    <property type="entry name" value="PurL_repeat2"/>
    <property type="match status" value="1"/>
</dbReference>
<feature type="domain" description="Phosphoribosylformylglycinamidine synthase linker" evidence="15">
    <location>
        <begin position="181"/>
        <end position="228"/>
    </location>
</feature>
<dbReference type="Proteomes" id="UP000185911">
    <property type="component" value="Unassembled WGS sequence"/>
</dbReference>
<dbReference type="Pfam" id="PF18076">
    <property type="entry name" value="FGAR-AT_N"/>
    <property type="match status" value="1"/>
</dbReference>
<feature type="binding site" evidence="12">
    <location>
        <position position="755"/>
    </location>
    <ligand>
        <name>ATP</name>
        <dbReference type="ChEBI" id="CHEBI:30616"/>
    </ligand>
</feature>